<dbReference type="InterPro" id="IPR045270">
    <property type="entry name" value="STKc_AGC"/>
</dbReference>
<proteinExistence type="predicted"/>
<dbReference type="InterPro" id="IPR000719">
    <property type="entry name" value="Prot_kinase_dom"/>
</dbReference>
<dbReference type="EMBL" id="NIVC01001493">
    <property type="protein sequence ID" value="PAA67320.1"/>
    <property type="molecule type" value="Genomic_DNA"/>
</dbReference>
<dbReference type="PROSITE" id="PS50011">
    <property type="entry name" value="PROTEIN_KINASE_DOM"/>
    <property type="match status" value="1"/>
</dbReference>
<dbReference type="CDD" id="cd05123">
    <property type="entry name" value="STKc_AGC"/>
    <property type="match status" value="1"/>
</dbReference>
<keyword evidence="3" id="KW-0547">Nucleotide-binding</keyword>
<evidence type="ECO:0000256" key="1">
    <source>
        <dbReference type="ARBA" id="ARBA00022527"/>
    </source>
</evidence>
<keyword evidence="9" id="KW-1185">Reference proteome</keyword>
<reference evidence="8 9" key="1">
    <citation type="submission" date="2017-06" db="EMBL/GenBank/DDBJ databases">
        <title>A platform for efficient transgenesis in Macrostomum lignano, a flatworm model organism for stem cell research.</title>
        <authorList>
            <person name="Berezikov E."/>
        </authorList>
    </citation>
    <scope>NUCLEOTIDE SEQUENCE [LARGE SCALE GENOMIC DNA]</scope>
    <source>
        <strain evidence="8">DV1</strain>
        <tissue evidence="8">Whole organism</tissue>
    </source>
</reference>
<dbReference type="PANTHER" id="PTHR24355:SF1">
    <property type="entry name" value="RIBOSOMAL PROTEIN S6 KINASE-RELATED PROTEIN"/>
    <property type="match status" value="1"/>
</dbReference>
<accession>A0A267F0L9</accession>
<name>A0A267F0L9_9PLAT</name>
<keyword evidence="4" id="KW-0418">Kinase</keyword>
<evidence type="ECO:0000256" key="6">
    <source>
        <dbReference type="SAM" id="MobiDB-lite"/>
    </source>
</evidence>
<keyword evidence="5" id="KW-0067">ATP-binding</keyword>
<keyword evidence="2" id="KW-0808">Transferase</keyword>
<feature type="compositionally biased region" description="Basic and acidic residues" evidence="6">
    <location>
        <begin position="447"/>
        <end position="464"/>
    </location>
</feature>
<dbReference type="GO" id="GO:0005524">
    <property type="term" value="F:ATP binding"/>
    <property type="evidence" value="ECO:0007669"/>
    <property type="project" value="UniProtKB-KW"/>
</dbReference>
<feature type="domain" description="Protein kinase" evidence="7">
    <location>
        <begin position="122"/>
        <end position="380"/>
    </location>
</feature>
<dbReference type="PANTHER" id="PTHR24355">
    <property type="entry name" value="G PROTEIN-COUPLED RECEPTOR KINASE/RIBOSOMAL PROTEIN S6 KINASE"/>
    <property type="match status" value="1"/>
</dbReference>
<dbReference type="Pfam" id="PF00069">
    <property type="entry name" value="Pkinase"/>
    <property type="match status" value="1"/>
</dbReference>
<comment type="caution">
    <text evidence="8">The sequence shown here is derived from an EMBL/GenBank/DDBJ whole genome shotgun (WGS) entry which is preliminary data.</text>
</comment>
<dbReference type="Gene3D" id="1.10.510.10">
    <property type="entry name" value="Transferase(Phosphotransferase) domain 1"/>
    <property type="match status" value="1"/>
</dbReference>
<evidence type="ECO:0000256" key="5">
    <source>
        <dbReference type="ARBA" id="ARBA00022840"/>
    </source>
</evidence>
<dbReference type="Proteomes" id="UP000215902">
    <property type="component" value="Unassembled WGS sequence"/>
</dbReference>
<dbReference type="GO" id="GO:0004674">
    <property type="term" value="F:protein serine/threonine kinase activity"/>
    <property type="evidence" value="ECO:0007669"/>
    <property type="project" value="UniProtKB-KW"/>
</dbReference>
<dbReference type="SUPFAM" id="SSF56112">
    <property type="entry name" value="Protein kinase-like (PK-like)"/>
    <property type="match status" value="1"/>
</dbReference>
<dbReference type="AlphaFoldDB" id="A0A267F0L9"/>
<dbReference type="SMART" id="SM00220">
    <property type="entry name" value="S_TKc"/>
    <property type="match status" value="1"/>
</dbReference>
<evidence type="ECO:0000313" key="9">
    <source>
        <dbReference type="Proteomes" id="UP000215902"/>
    </source>
</evidence>
<dbReference type="Gene3D" id="3.30.200.20">
    <property type="entry name" value="Phosphorylase Kinase, domain 1"/>
    <property type="match status" value="1"/>
</dbReference>
<evidence type="ECO:0000256" key="2">
    <source>
        <dbReference type="ARBA" id="ARBA00022679"/>
    </source>
</evidence>
<feature type="region of interest" description="Disordered" evidence="6">
    <location>
        <begin position="434"/>
        <end position="464"/>
    </location>
</feature>
<organism evidence="8 9">
    <name type="scientific">Macrostomum lignano</name>
    <dbReference type="NCBI Taxonomy" id="282301"/>
    <lineage>
        <taxon>Eukaryota</taxon>
        <taxon>Metazoa</taxon>
        <taxon>Spiralia</taxon>
        <taxon>Lophotrochozoa</taxon>
        <taxon>Platyhelminthes</taxon>
        <taxon>Rhabditophora</taxon>
        <taxon>Macrostomorpha</taxon>
        <taxon>Macrostomida</taxon>
        <taxon>Macrostomidae</taxon>
        <taxon>Macrostomum</taxon>
    </lineage>
</organism>
<feature type="compositionally biased region" description="Acidic residues" evidence="6">
    <location>
        <begin position="437"/>
        <end position="446"/>
    </location>
</feature>
<evidence type="ECO:0000259" key="7">
    <source>
        <dbReference type="PROSITE" id="PS50011"/>
    </source>
</evidence>
<dbReference type="OrthoDB" id="3205605at2759"/>
<dbReference type="InterPro" id="IPR011009">
    <property type="entry name" value="Kinase-like_dom_sf"/>
</dbReference>
<evidence type="ECO:0000256" key="4">
    <source>
        <dbReference type="ARBA" id="ARBA00022777"/>
    </source>
</evidence>
<gene>
    <name evidence="8" type="ORF">BOX15_Mlig014225g1</name>
</gene>
<dbReference type="STRING" id="282301.A0A267F0L9"/>
<sequence length="492" mass="56044">MGNSQAQQLVAMAAKDSHASFNGRETSFRRLRRWASRLSVAAAATKDCQKALKQCRSTPDDPEAQRRIANKWNRESRKRIHRSTLFSKFGASKSKWPVPNVESLFLPDYPVRCCGPQELDGFEVLDVIAAGSFGNVLKVRCDDDKKEYALKVIDKARLVHRCHAMVSQAKEEVSIQSDLSGKSSCFVASLLSHWQTRKRLYLLLEYFPNGELFALWKLHGKFSESLARLYLAELACAIDFLHDSGVVFRDLKLENVVMDSDGHLVLIDFGLSKWLRRGQVTRTMCGTLAYSAPEMLCGRPYNHSVDWWSLGILFYALVTGKFPLHAAPTCRQMRQLVRQHSFEAPASLTWECRYTIERLLQKLPERRIVSLSGLARSPFFKGRINFDLVRSRAYEPSSFCTQLDLSCRPSSTEQHQLTRLRRPNFDPEEAITRLIDDESDGEEDGEGEVRDKDDGDTGGDKDCNCCDCCRRDNFEHFEQDDETLVEAFGTKL</sequence>
<keyword evidence="1" id="KW-0723">Serine/threonine-protein kinase</keyword>
<evidence type="ECO:0000256" key="3">
    <source>
        <dbReference type="ARBA" id="ARBA00022741"/>
    </source>
</evidence>
<protein>
    <recommendedName>
        <fullName evidence="7">Protein kinase domain-containing protein</fullName>
    </recommendedName>
</protein>
<evidence type="ECO:0000313" key="8">
    <source>
        <dbReference type="EMBL" id="PAA67320.1"/>
    </source>
</evidence>